<accession>A0ABU2Y6B5</accession>
<gene>
    <name evidence="1" type="ORF">RM519_10055</name>
</gene>
<dbReference type="Pfam" id="PF13618">
    <property type="entry name" value="Gluconate_2-dh3"/>
    <property type="match status" value="1"/>
</dbReference>
<dbReference type="RefSeq" id="WP_311593667.1">
    <property type="nucleotide sequence ID" value="NZ_JAVRHV010000004.1"/>
</dbReference>
<keyword evidence="2" id="KW-1185">Reference proteome</keyword>
<dbReference type="InterPro" id="IPR027056">
    <property type="entry name" value="Gluconate_2DH_su3"/>
</dbReference>
<comment type="caution">
    <text evidence="1">The sequence shown here is derived from an EMBL/GenBank/DDBJ whole genome shotgun (WGS) entry which is preliminary data.</text>
</comment>
<reference evidence="1 2" key="1">
    <citation type="submission" date="2023-09" db="EMBL/GenBank/DDBJ databases">
        <authorList>
            <person name="Rey-Velasco X."/>
        </authorList>
    </citation>
    <scope>NUCLEOTIDE SEQUENCE [LARGE SCALE GENOMIC DNA]</scope>
    <source>
        <strain evidence="1 2">P050</strain>
    </source>
</reference>
<evidence type="ECO:0000313" key="2">
    <source>
        <dbReference type="Proteomes" id="UP001252186"/>
    </source>
</evidence>
<dbReference type="Proteomes" id="UP001252186">
    <property type="component" value="Unassembled WGS sequence"/>
</dbReference>
<sequence length="234" mass="25949">MDRRDTIKSLLLGSVAAGLALNGCAPDVSSEETLKPLANGLYGRTPEEVERDEKLNSEEFFNGHELSTIAVLCDIILPKTNSSNSATEVGVTSFIEFIAKDLPNYKTPIRGGIMWLDSFSNRLYGKEFEKCSNTEQLAVCDQIAYPEKTAPELKQGEKFFSTMRNLTMTGYFTSKEGLQDLGYKGNTPNVWDGIPEDVLKAHGMAYEKEWLAKCVDQSKRGDIAVWDDNGNLIS</sequence>
<dbReference type="EC" id="1.-.-.-" evidence="1"/>
<name>A0ABU2Y6B5_9FLAO</name>
<proteinExistence type="predicted"/>
<keyword evidence="1" id="KW-0560">Oxidoreductase</keyword>
<dbReference type="EMBL" id="JAVRHV010000004">
    <property type="protein sequence ID" value="MDT0553587.1"/>
    <property type="molecule type" value="Genomic_DNA"/>
</dbReference>
<organism evidence="1 2">
    <name type="scientific">Urechidicola vernalis</name>
    <dbReference type="NCBI Taxonomy" id="3075600"/>
    <lineage>
        <taxon>Bacteria</taxon>
        <taxon>Pseudomonadati</taxon>
        <taxon>Bacteroidota</taxon>
        <taxon>Flavobacteriia</taxon>
        <taxon>Flavobacteriales</taxon>
        <taxon>Flavobacteriaceae</taxon>
        <taxon>Urechidicola</taxon>
    </lineage>
</organism>
<protein>
    <submittedName>
        <fullName evidence="1">Gluconate 2-dehydrogenase subunit 3 family protein</fullName>
        <ecNumber evidence="1">1.-.-.-</ecNumber>
    </submittedName>
</protein>
<dbReference type="GO" id="GO:0016491">
    <property type="term" value="F:oxidoreductase activity"/>
    <property type="evidence" value="ECO:0007669"/>
    <property type="project" value="UniProtKB-KW"/>
</dbReference>
<evidence type="ECO:0000313" key="1">
    <source>
        <dbReference type="EMBL" id="MDT0553587.1"/>
    </source>
</evidence>